<dbReference type="InParanoid" id="A0A0C3B8Z5"/>
<sequence length="84" mass="9580">MTIDNPSSTTTSNNDESFGPHIDISRSRTRSPPGSAPFDLESIFILQWLLLPLDPPCASRARHRNRKSNGRRQLSYYLSDLYSR</sequence>
<accession>A0A0C3B8Z5</accession>
<dbReference type="EMBL" id="KN832993">
    <property type="protein sequence ID" value="KIM82758.1"/>
    <property type="molecule type" value="Genomic_DNA"/>
</dbReference>
<dbReference type="HOGENOM" id="CLU_2528259_0_0_1"/>
<feature type="compositionally biased region" description="Polar residues" evidence="1">
    <location>
        <begin position="1"/>
        <end position="16"/>
    </location>
</feature>
<dbReference type="Proteomes" id="UP000054166">
    <property type="component" value="Unassembled WGS sequence"/>
</dbReference>
<name>A0A0C3B8Z5_PILCF</name>
<keyword evidence="3" id="KW-1185">Reference proteome</keyword>
<gene>
    <name evidence="2" type="ORF">PILCRDRAFT_820053</name>
</gene>
<reference evidence="3" key="2">
    <citation type="submission" date="2015-01" db="EMBL/GenBank/DDBJ databases">
        <title>Evolutionary Origins and Diversification of the Mycorrhizal Mutualists.</title>
        <authorList>
            <consortium name="DOE Joint Genome Institute"/>
            <consortium name="Mycorrhizal Genomics Consortium"/>
            <person name="Kohler A."/>
            <person name="Kuo A."/>
            <person name="Nagy L.G."/>
            <person name="Floudas D."/>
            <person name="Copeland A."/>
            <person name="Barry K.W."/>
            <person name="Cichocki N."/>
            <person name="Veneault-Fourrey C."/>
            <person name="LaButti K."/>
            <person name="Lindquist E.A."/>
            <person name="Lipzen A."/>
            <person name="Lundell T."/>
            <person name="Morin E."/>
            <person name="Murat C."/>
            <person name="Riley R."/>
            <person name="Ohm R."/>
            <person name="Sun H."/>
            <person name="Tunlid A."/>
            <person name="Henrissat B."/>
            <person name="Grigoriev I.V."/>
            <person name="Hibbett D.S."/>
            <person name="Martin F."/>
        </authorList>
    </citation>
    <scope>NUCLEOTIDE SEQUENCE [LARGE SCALE GENOMIC DNA]</scope>
    <source>
        <strain evidence="3">F 1598</strain>
    </source>
</reference>
<evidence type="ECO:0000313" key="3">
    <source>
        <dbReference type="Proteomes" id="UP000054166"/>
    </source>
</evidence>
<proteinExistence type="predicted"/>
<feature type="region of interest" description="Disordered" evidence="1">
    <location>
        <begin position="1"/>
        <end position="34"/>
    </location>
</feature>
<evidence type="ECO:0000313" key="2">
    <source>
        <dbReference type="EMBL" id="KIM82758.1"/>
    </source>
</evidence>
<organism evidence="2 3">
    <name type="scientific">Piloderma croceum (strain F 1598)</name>
    <dbReference type="NCBI Taxonomy" id="765440"/>
    <lineage>
        <taxon>Eukaryota</taxon>
        <taxon>Fungi</taxon>
        <taxon>Dikarya</taxon>
        <taxon>Basidiomycota</taxon>
        <taxon>Agaricomycotina</taxon>
        <taxon>Agaricomycetes</taxon>
        <taxon>Agaricomycetidae</taxon>
        <taxon>Atheliales</taxon>
        <taxon>Atheliaceae</taxon>
        <taxon>Piloderma</taxon>
    </lineage>
</organism>
<reference evidence="2 3" key="1">
    <citation type="submission" date="2014-04" db="EMBL/GenBank/DDBJ databases">
        <authorList>
            <consortium name="DOE Joint Genome Institute"/>
            <person name="Kuo A."/>
            <person name="Tarkka M."/>
            <person name="Buscot F."/>
            <person name="Kohler A."/>
            <person name="Nagy L.G."/>
            <person name="Floudas D."/>
            <person name="Copeland A."/>
            <person name="Barry K.W."/>
            <person name="Cichocki N."/>
            <person name="Veneault-Fourrey C."/>
            <person name="LaButti K."/>
            <person name="Lindquist E.A."/>
            <person name="Lipzen A."/>
            <person name="Lundell T."/>
            <person name="Morin E."/>
            <person name="Murat C."/>
            <person name="Sun H."/>
            <person name="Tunlid A."/>
            <person name="Henrissat B."/>
            <person name="Grigoriev I.V."/>
            <person name="Hibbett D.S."/>
            <person name="Martin F."/>
            <person name="Nordberg H.P."/>
            <person name="Cantor M.N."/>
            <person name="Hua S.X."/>
        </authorList>
    </citation>
    <scope>NUCLEOTIDE SEQUENCE [LARGE SCALE GENOMIC DNA]</scope>
    <source>
        <strain evidence="2 3">F 1598</strain>
    </source>
</reference>
<protein>
    <submittedName>
        <fullName evidence="2">Uncharacterized protein</fullName>
    </submittedName>
</protein>
<dbReference type="AlphaFoldDB" id="A0A0C3B8Z5"/>
<evidence type="ECO:0000256" key="1">
    <source>
        <dbReference type="SAM" id="MobiDB-lite"/>
    </source>
</evidence>